<accession>A0A1S9PMC1</accession>
<evidence type="ECO:0000313" key="2">
    <source>
        <dbReference type="Proteomes" id="UP000189739"/>
    </source>
</evidence>
<comment type="caution">
    <text evidence="1">The sequence shown here is derived from an EMBL/GenBank/DDBJ whole genome shotgun (WGS) entry which is preliminary data.</text>
</comment>
<dbReference type="Proteomes" id="UP000189739">
    <property type="component" value="Unassembled WGS sequence"/>
</dbReference>
<gene>
    <name evidence="1" type="ORF">BC343_03440</name>
</gene>
<evidence type="ECO:0008006" key="3">
    <source>
        <dbReference type="Google" id="ProtNLM"/>
    </source>
</evidence>
<dbReference type="Gene3D" id="2.40.128.490">
    <property type="entry name" value="Uncharacterised protein PF14869, DUF4488"/>
    <property type="match status" value="1"/>
</dbReference>
<proteinExistence type="predicted"/>
<reference evidence="1 2" key="1">
    <citation type="submission" date="2016-07" db="EMBL/GenBank/DDBJ databases">
        <title>Genomic analysis of zinc-resistant bacterium Mucilaginibacter pedocola TBZ30.</title>
        <authorList>
            <person name="Huang J."/>
            <person name="Tang J."/>
        </authorList>
    </citation>
    <scope>NUCLEOTIDE SEQUENCE [LARGE SCALE GENOMIC DNA]</scope>
    <source>
        <strain evidence="1 2">TBZ30</strain>
    </source>
</reference>
<dbReference type="RefSeq" id="WP_078346312.1">
    <property type="nucleotide sequence ID" value="NZ_MBTF01000001.1"/>
</dbReference>
<protein>
    <recommendedName>
        <fullName evidence="3">DUF4488 domain-containing protein</fullName>
    </recommendedName>
</protein>
<dbReference type="AlphaFoldDB" id="A0A1S9PMC1"/>
<sequence>MARKLFIPAALLFAGLMSFTYISSLEGTYIYTGGIYNNKAEAASKDYTLQRRYNDEEYESTFIEPGQDTIVYEQGKYKLPTDTTCLETQTYSKQPSKTLNITVAYKYKLQHDTLVFSGVLPNGTTVQEYWKKVSK</sequence>
<dbReference type="OrthoDB" id="797882at2"/>
<evidence type="ECO:0000313" key="1">
    <source>
        <dbReference type="EMBL" id="OOQ62116.1"/>
    </source>
</evidence>
<organism evidence="1 2">
    <name type="scientific">Mucilaginibacter pedocola</name>
    <dbReference type="NCBI Taxonomy" id="1792845"/>
    <lineage>
        <taxon>Bacteria</taxon>
        <taxon>Pseudomonadati</taxon>
        <taxon>Bacteroidota</taxon>
        <taxon>Sphingobacteriia</taxon>
        <taxon>Sphingobacteriales</taxon>
        <taxon>Sphingobacteriaceae</taxon>
        <taxon>Mucilaginibacter</taxon>
    </lineage>
</organism>
<name>A0A1S9PMC1_9SPHI</name>
<dbReference type="EMBL" id="MBTF01000001">
    <property type="protein sequence ID" value="OOQ62116.1"/>
    <property type="molecule type" value="Genomic_DNA"/>
</dbReference>
<keyword evidence="2" id="KW-1185">Reference proteome</keyword>
<dbReference type="STRING" id="1792845.BC343_03440"/>